<dbReference type="EMBL" id="LJDB01000088">
    <property type="protein sequence ID" value="ONI38425.1"/>
    <property type="molecule type" value="Genomic_DNA"/>
</dbReference>
<name>A0ACC8X946_9FIRM</name>
<sequence length="181" mass="21268">MNILSSNTTPVNRNNYTASTKQTTPSTPKTTEETFPEEFWPPDTSSITIIRPPQNGNPYYEVIGKNKYGEDFHQTIDPKNIDPSNMNMMELFVLQDMGYSNKATDIYDALFSENEEYDLDDRFDIQKLVEDKIEQSLKTLDYESVLKWQKELEKFKKFELDYQNSSYSSKTHFNRLTAYQF</sequence>
<accession>A0ACC8X946</accession>
<gene>
    <name evidence="1" type="ORF">AN396_01550</name>
</gene>
<organism evidence="1 2">
    <name type="scientific">Candidatus Epulonipiscium fishelsonii</name>
    <dbReference type="NCBI Taxonomy" id="77094"/>
    <lineage>
        <taxon>Bacteria</taxon>
        <taxon>Bacillati</taxon>
        <taxon>Bacillota</taxon>
        <taxon>Clostridia</taxon>
        <taxon>Lachnospirales</taxon>
        <taxon>Lachnospiraceae</taxon>
        <taxon>Candidatus Epulonipiscium</taxon>
    </lineage>
</organism>
<reference evidence="1" key="1">
    <citation type="submission" date="2016-08" db="EMBL/GenBank/DDBJ databases">
        <authorList>
            <person name="Ngugi D.K."/>
            <person name="Miyake S."/>
            <person name="Stingl U."/>
        </authorList>
    </citation>
    <scope>NUCLEOTIDE SEQUENCE</scope>
    <source>
        <strain evidence="1">SCG-B11WGA-EpuloA1</strain>
    </source>
</reference>
<comment type="caution">
    <text evidence="1">The sequence shown here is derived from an EMBL/GenBank/DDBJ whole genome shotgun (WGS) entry which is preliminary data.</text>
</comment>
<proteinExistence type="predicted"/>
<keyword evidence="2" id="KW-1185">Reference proteome</keyword>
<evidence type="ECO:0000313" key="1">
    <source>
        <dbReference type="EMBL" id="ONI38425.1"/>
    </source>
</evidence>
<dbReference type="Proteomes" id="UP000188605">
    <property type="component" value="Unassembled WGS sequence"/>
</dbReference>
<evidence type="ECO:0000313" key="2">
    <source>
        <dbReference type="Proteomes" id="UP000188605"/>
    </source>
</evidence>
<protein>
    <submittedName>
        <fullName evidence="1">Uncharacterized protein</fullName>
    </submittedName>
</protein>